<comment type="subcellular location">
    <subcellularLocation>
        <location evidence="1">Nucleus</location>
    </subcellularLocation>
</comment>
<evidence type="ECO:0000256" key="1">
    <source>
        <dbReference type="ARBA" id="ARBA00004123"/>
    </source>
</evidence>
<evidence type="ECO:0000256" key="5">
    <source>
        <dbReference type="ARBA" id="ARBA00022771"/>
    </source>
</evidence>
<dbReference type="GO" id="GO:0009887">
    <property type="term" value="P:animal organ morphogenesis"/>
    <property type="evidence" value="ECO:0007669"/>
    <property type="project" value="TreeGrafter"/>
</dbReference>
<feature type="region of interest" description="Disordered" evidence="10">
    <location>
        <begin position="929"/>
        <end position="953"/>
    </location>
</feature>
<dbReference type="InParanoid" id="A0A7M7QDQ5"/>
<dbReference type="PANTHER" id="PTHR13578">
    <property type="entry name" value="ADDITIONAL SEX COMBS LIKE PROTEIN ASXL"/>
    <property type="match status" value="1"/>
</dbReference>
<evidence type="ECO:0000256" key="6">
    <source>
        <dbReference type="ARBA" id="ARBA00022833"/>
    </source>
</evidence>
<keyword evidence="4" id="KW-0479">Metal-binding</keyword>
<dbReference type="InterPro" id="IPR024811">
    <property type="entry name" value="ASX/ASX-like"/>
</dbReference>
<keyword evidence="8" id="KW-0804">Transcription</keyword>
<dbReference type="SMR" id="A0A7M7QDQ5"/>
<dbReference type="Proteomes" id="UP000002358">
    <property type="component" value="Unassembled WGS sequence"/>
</dbReference>
<dbReference type="InterPro" id="IPR026905">
    <property type="entry name" value="ASX-like_PHD"/>
</dbReference>
<evidence type="ECO:0000313" key="12">
    <source>
        <dbReference type="EnsemblMetazoa" id="XP_031784005"/>
    </source>
</evidence>
<evidence type="ECO:0000256" key="9">
    <source>
        <dbReference type="ARBA" id="ARBA00023242"/>
    </source>
</evidence>
<reference evidence="12" key="1">
    <citation type="submission" date="2021-01" db="UniProtKB">
        <authorList>
            <consortium name="EnsemblMetazoa"/>
        </authorList>
    </citation>
    <scope>IDENTIFICATION</scope>
</reference>
<feature type="region of interest" description="Disordered" evidence="10">
    <location>
        <begin position="320"/>
        <end position="394"/>
    </location>
</feature>
<dbReference type="GO" id="GO:0003682">
    <property type="term" value="F:chromatin binding"/>
    <property type="evidence" value="ECO:0007669"/>
    <property type="project" value="TreeGrafter"/>
</dbReference>
<dbReference type="Pfam" id="PF13919">
    <property type="entry name" value="ASXH"/>
    <property type="match status" value="1"/>
</dbReference>
<accession>A0A7M7QDQ5</accession>
<dbReference type="PANTHER" id="PTHR13578:SF20">
    <property type="entry name" value="POLYCOMB PROTEIN ASX"/>
    <property type="match status" value="1"/>
</dbReference>
<evidence type="ECO:0000256" key="4">
    <source>
        <dbReference type="ARBA" id="ARBA00022723"/>
    </source>
</evidence>
<dbReference type="InterPro" id="IPR028020">
    <property type="entry name" value="ASX_DEUBAD_dom"/>
</dbReference>
<keyword evidence="9" id="KW-0539">Nucleus</keyword>
<feature type="compositionally biased region" description="Acidic residues" evidence="10">
    <location>
        <begin position="323"/>
        <end position="394"/>
    </location>
</feature>
<dbReference type="GO" id="GO:0045944">
    <property type="term" value="P:positive regulation of transcription by RNA polymerase II"/>
    <property type="evidence" value="ECO:0007669"/>
    <property type="project" value="TreeGrafter"/>
</dbReference>
<keyword evidence="6" id="KW-0862">Zinc</keyword>
<feature type="domain" description="DEUBAD" evidence="11">
    <location>
        <begin position="131"/>
        <end position="234"/>
    </location>
</feature>
<keyword evidence="13" id="KW-1185">Reference proteome</keyword>
<dbReference type="GO" id="GO:0035517">
    <property type="term" value="C:PR-DUB complex"/>
    <property type="evidence" value="ECO:0007669"/>
    <property type="project" value="TreeGrafter"/>
</dbReference>
<evidence type="ECO:0000256" key="7">
    <source>
        <dbReference type="ARBA" id="ARBA00023015"/>
    </source>
</evidence>
<dbReference type="GO" id="GO:0008270">
    <property type="term" value="F:zinc ion binding"/>
    <property type="evidence" value="ECO:0007669"/>
    <property type="project" value="UniProtKB-KW"/>
</dbReference>
<evidence type="ECO:0000256" key="3">
    <source>
        <dbReference type="ARBA" id="ARBA00022491"/>
    </source>
</evidence>
<keyword evidence="5" id="KW-0863">Zinc-finger</keyword>
<dbReference type="InterPro" id="IPR044867">
    <property type="entry name" value="DEUBAD_dom"/>
</dbReference>
<sequence length="1183" mass="132578">METRFNLKNCGSIEDDSNCLNFTSMVHSKKVKHALRQQVKRRRKNTTIAAGNPRSLPRIIHAIPSGLQTEISLSGMSEAQNQTVVEETAATMKEVLASLPGFTLRSSRRRSTKKLSIAAQLEAGLVDLESPASILANTSLRALLNRHTFQGLPPLYQRKLAQLLPAVDRQDAATSGLNNEFFARACQEWRKRLAEGEFTPENQQRLKLEAERDKNKLDPWKLKHFEPIWGEKRELHKFRSGIHCINKETKFLKSTAKSCSGPQIDPNLNQILNADMSSETLLSRKVINKNVTYQSKHIANKANLVSSADDSVIPEFNVTVSILDDDDDDEDDDDIDIDDDDDDNDDDGDDDDDADDDDEDDDDDEEDEDDEDDEDEEEDDEEDDDDEDDDDDDELDTRVSLTYLNEEAQHCRAIIVSNTDNEQLYTEQTLSAEIPILEKTKYSKEMILDLINNSKYIDHDTKLKEDNRDKYLRNFEESPGRSTKSTSFANLKNVFTDDRIHQKSQSSMLESNNTDNLSVQASAQLYQNAASKLKFTIKDETFTSDIIVKVKTTEFEQSLENSELNEMETNQIDCDSVATADTVINGVIELDNETLQRIHELEVRGEMQEAYEAISGCSEEIIYPMLQNIEINSNNTKSSEAPTTSEVIKNQVSTPPFSTRNQEEAFQEANNYVCSEMQDSSWASTANEDTSINDKEDLQVPWPSVAAALDNSILTNTTVTCINDCNSLELHSNKKVVQKEEKSSSKETFDNVTRVQIPVTSFTPDALRLSSPVTSRLMKNVHTSQSSSILTFPQLQSIRFVQTNFQTTIEQSSSESQIHDSTGISQQLENKINNFSQGSLLCCNQRDLFSVEESIESELPVRNQKSVSGSTFQQQNMLTQSTVVLQQQTLLPLQPRQIITALHPQQPHYPMMMNISKTNRSAGINNIHRTSKNGNKDHSNGRPRNITKEPPGAVNLERSYQICQAVIASSPNRDQLKAHLKPPPSLITKSEKIFAFNKMGNRTVSSNRVQKHFLTNQDVPLSQNKTENDTMRNLKSMAGQNFSEEVVENSSSNRIFFNNTGELKPYILLKKNNKNDNAPRASSAPPMPPQIAGMSIGVQIVRGRPASASDNLFQATTLKTKKVNHRNNGGAEPDAPGIIIAGHPPSPCECNIQGAMIICRQCGAYCHDNCISRQCICATCLTC</sequence>
<evidence type="ECO:0000256" key="2">
    <source>
        <dbReference type="ARBA" id="ARBA00006391"/>
    </source>
</evidence>
<evidence type="ECO:0000256" key="10">
    <source>
        <dbReference type="SAM" id="MobiDB-lite"/>
    </source>
</evidence>
<dbReference type="GO" id="GO:0003677">
    <property type="term" value="F:DNA binding"/>
    <property type="evidence" value="ECO:0007669"/>
    <property type="project" value="InterPro"/>
</dbReference>
<dbReference type="AlphaFoldDB" id="A0A7M7QDQ5"/>
<name>A0A7M7QDQ5_NASVI</name>
<dbReference type="EnsemblMetazoa" id="XM_031928145">
    <property type="protein sequence ID" value="XP_031784005"/>
    <property type="gene ID" value="LOC100116027"/>
</dbReference>
<dbReference type="Pfam" id="PF13922">
    <property type="entry name" value="PHD_3"/>
    <property type="match status" value="1"/>
</dbReference>
<dbReference type="PROSITE" id="PS51916">
    <property type="entry name" value="DEUBAD"/>
    <property type="match status" value="1"/>
</dbReference>
<evidence type="ECO:0000259" key="11">
    <source>
        <dbReference type="PROSITE" id="PS51916"/>
    </source>
</evidence>
<comment type="similarity">
    <text evidence="2">Belongs to the Asx family.</text>
</comment>
<evidence type="ECO:0000313" key="13">
    <source>
        <dbReference type="Proteomes" id="UP000002358"/>
    </source>
</evidence>
<evidence type="ECO:0000256" key="8">
    <source>
        <dbReference type="ARBA" id="ARBA00023163"/>
    </source>
</evidence>
<dbReference type="RefSeq" id="XP_031784005.1">
    <property type="nucleotide sequence ID" value="XM_031928145.2"/>
</dbReference>
<keyword evidence="7" id="KW-0805">Transcription regulation</keyword>
<protein>
    <recommendedName>
        <fullName evidence="11">DEUBAD domain-containing protein</fullName>
    </recommendedName>
</protein>
<organism evidence="12 13">
    <name type="scientific">Nasonia vitripennis</name>
    <name type="common">Parasitic wasp</name>
    <dbReference type="NCBI Taxonomy" id="7425"/>
    <lineage>
        <taxon>Eukaryota</taxon>
        <taxon>Metazoa</taxon>
        <taxon>Ecdysozoa</taxon>
        <taxon>Arthropoda</taxon>
        <taxon>Hexapoda</taxon>
        <taxon>Insecta</taxon>
        <taxon>Pterygota</taxon>
        <taxon>Neoptera</taxon>
        <taxon>Endopterygota</taxon>
        <taxon>Hymenoptera</taxon>
        <taxon>Apocrita</taxon>
        <taxon>Proctotrupomorpha</taxon>
        <taxon>Chalcidoidea</taxon>
        <taxon>Pteromalidae</taxon>
        <taxon>Pteromalinae</taxon>
        <taxon>Nasonia</taxon>
    </lineage>
</organism>
<dbReference type="KEGG" id="nvi:100116027"/>
<keyword evidence="3" id="KW-0678">Repressor</keyword>
<dbReference type="GeneID" id="100116027"/>
<proteinExistence type="inferred from homology"/>
<dbReference type="CTD" id="36612"/>
<dbReference type="OrthoDB" id="9348951at2759"/>